<dbReference type="HOGENOM" id="CLU_037396_0_0_9"/>
<dbReference type="KEGG" id="ssg:Selsp_1243"/>
<name>C9LUI0_SELS3</name>
<feature type="domain" description="PDZ" evidence="1">
    <location>
        <begin position="1"/>
        <end position="37"/>
    </location>
</feature>
<dbReference type="Proteomes" id="UP000003505">
    <property type="component" value="Unassembled WGS sequence"/>
</dbReference>
<dbReference type="InterPro" id="IPR041489">
    <property type="entry name" value="PDZ_6"/>
</dbReference>
<dbReference type="STRING" id="546271.Selsp_1243"/>
<dbReference type="Pfam" id="PF04459">
    <property type="entry name" value="DUF512"/>
    <property type="match status" value="1"/>
</dbReference>
<dbReference type="eggNOG" id="COG1625">
    <property type="taxonomic scope" value="Bacteria"/>
</dbReference>
<gene>
    <name evidence="2" type="ordered locus">Selsp_1243</name>
    <name evidence="3" type="ORF">SELSPUOL_00988</name>
</gene>
<reference evidence="3 4" key="1">
    <citation type="submission" date="2009-09" db="EMBL/GenBank/DDBJ databases">
        <authorList>
            <person name="Weinstock G."/>
            <person name="Sodergren E."/>
            <person name="Clifton S."/>
            <person name="Fulton L."/>
            <person name="Fulton B."/>
            <person name="Courtney L."/>
            <person name="Fronick C."/>
            <person name="Harrison M."/>
            <person name="Strong C."/>
            <person name="Farmer C."/>
            <person name="Delahaunty K."/>
            <person name="Markovic C."/>
            <person name="Hall O."/>
            <person name="Minx P."/>
            <person name="Tomlinson C."/>
            <person name="Mitreva M."/>
            <person name="Nelson J."/>
            <person name="Hou S."/>
            <person name="Wollam A."/>
            <person name="Pepin K.H."/>
            <person name="Johnson M."/>
            <person name="Bhonagiri V."/>
            <person name="Nash W.E."/>
            <person name="Warren W."/>
            <person name="Chinwalla A."/>
            <person name="Mardis E.R."/>
            <person name="Wilson R.K."/>
        </authorList>
    </citation>
    <scope>NUCLEOTIDE SEQUENCE [LARGE SCALE GENOMIC DNA]</scope>
    <source>
        <strain evidence="3">ATCC 35185</strain>
        <strain evidence="4">ATCC 35185 / DSM 20758 / VPI D19B-28</strain>
    </source>
</reference>
<dbReference type="Pfam" id="PF17820">
    <property type="entry name" value="PDZ_6"/>
    <property type="match status" value="1"/>
</dbReference>
<dbReference type="AlphaFoldDB" id="C9LUI0"/>
<evidence type="ECO:0000313" key="5">
    <source>
        <dbReference type="Proteomes" id="UP000011124"/>
    </source>
</evidence>
<dbReference type="InterPro" id="IPR036034">
    <property type="entry name" value="PDZ_sf"/>
</dbReference>
<dbReference type="EMBL" id="CP002637">
    <property type="protein sequence ID" value="AEC00202.1"/>
    <property type="molecule type" value="Genomic_DNA"/>
</dbReference>
<dbReference type="SUPFAM" id="SSF50156">
    <property type="entry name" value="PDZ domain-like"/>
    <property type="match status" value="1"/>
</dbReference>
<protein>
    <submittedName>
        <fullName evidence="3">Putative FeS-containing Cyanobacterial-specific oxidoreductase</fullName>
    </submittedName>
</protein>
<dbReference type="InterPro" id="IPR045375">
    <property type="entry name" value="Put_radical_SAM-like_N"/>
</dbReference>
<dbReference type="OrthoDB" id="9774724at2"/>
<dbReference type="InterPro" id="IPR007549">
    <property type="entry name" value="DUF512"/>
</dbReference>
<sequence length="470" mass="52568">MLSGEIIRVAPGSLAEELELAAGDKILAVNGQELRDIIDLSFAFAEEEIELLVEHADGEQELLAFDKDYDEELGAEFASAVFDGIRSCGNRCYFCFVDQVPPGMRKSLSVKDDDYRMSFLYGNFVTLTNMREKDFQRIERYHLSPLFVSVHAMNPDLRAAMLNTRRAAEIANHLDRLEAADVEYHTQVVLCPGLNDGRELDRTVEELMARRPHALSLAVVPVGLTRFREGCYPLQMFDRKGAAAVIHQIASWQRRAREETGNSFVYLGDEFYFLAGLPVPPVEEYDGFPQLDNGIGLARSFIEEWKNTLQKLPAPEGYEEPLHLVILSGTSVAPLFEELVAGLSVPGLRVRCLGVENDYFGRTVNVSGLLTGEDMLRALREIADAPQGVLLPECALRTGENVLLDDMTLDAFRSAVPHLRVETAQGGGDLARALLDWAHYRGASDDEASYMWQSNAAYTKPRKEEKERME</sequence>
<accession>C9LUI0</accession>
<keyword evidence="5" id="KW-1185">Reference proteome</keyword>
<dbReference type="EMBL" id="ACKP02000015">
    <property type="protein sequence ID" value="EEX77711.1"/>
    <property type="molecule type" value="Genomic_DNA"/>
</dbReference>
<dbReference type="Gene3D" id="2.30.42.10">
    <property type="match status" value="1"/>
</dbReference>
<dbReference type="Proteomes" id="UP000011124">
    <property type="component" value="Chromosome"/>
</dbReference>
<evidence type="ECO:0000313" key="3">
    <source>
        <dbReference type="EMBL" id="EEX77711.1"/>
    </source>
</evidence>
<dbReference type="PROSITE" id="PS50106">
    <property type="entry name" value="PDZ"/>
    <property type="match status" value="1"/>
</dbReference>
<dbReference type="InterPro" id="IPR058240">
    <property type="entry name" value="rSAM_sf"/>
</dbReference>
<dbReference type="SUPFAM" id="SSF102114">
    <property type="entry name" value="Radical SAM enzymes"/>
    <property type="match status" value="1"/>
</dbReference>
<evidence type="ECO:0000259" key="1">
    <source>
        <dbReference type="PROSITE" id="PS50106"/>
    </source>
</evidence>
<dbReference type="Pfam" id="PF19238">
    <property type="entry name" value="Radical_SAM_2"/>
    <property type="match status" value="1"/>
</dbReference>
<reference evidence="2 5" key="2">
    <citation type="submission" date="2011-04" db="EMBL/GenBank/DDBJ databases">
        <title>The complete genome of Selenomonas sputigena DSM 20758.</title>
        <authorList>
            <consortium name="US DOE Joint Genome Institute (JGI-PGF)"/>
            <person name="Lucas S."/>
            <person name="Copeland A."/>
            <person name="Lapidus A."/>
            <person name="Bruce D."/>
            <person name="Goodwin L."/>
            <person name="Pitluck S."/>
            <person name="Peters L."/>
            <person name="Kyrpides N."/>
            <person name="Mavromatis K."/>
            <person name="Ivanova N."/>
            <person name="Ovchinnikova G."/>
            <person name="Teshima H."/>
            <person name="Detter J.C."/>
            <person name="Tapia R."/>
            <person name="Han C."/>
            <person name="Land M."/>
            <person name="Hauser L."/>
            <person name="Markowitz V."/>
            <person name="Cheng J.-F."/>
            <person name="Hugenholtz P."/>
            <person name="Woyke T."/>
            <person name="Wu D."/>
            <person name="Gronow S."/>
            <person name="Wellnitz S."/>
            <person name="Schneider S."/>
            <person name="Klenk H.-P."/>
            <person name="Eisen J.A."/>
        </authorList>
    </citation>
    <scope>NUCLEOTIDE SEQUENCE [LARGE SCALE GENOMIC DNA]</scope>
    <source>
        <strain evidence="2">ATCC 35185</strain>
        <strain evidence="5">ATCC 35185 / DSM 20758 / VPI D19B-28</strain>
    </source>
</reference>
<dbReference type="InterPro" id="IPR001478">
    <property type="entry name" value="PDZ"/>
</dbReference>
<organism evidence="3 4">
    <name type="scientific">Selenomonas sputigena (strain ATCC 35185 / DSM 20758 / CCUG 44933 / VPI D19B-28)</name>
    <dbReference type="NCBI Taxonomy" id="546271"/>
    <lineage>
        <taxon>Bacteria</taxon>
        <taxon>Bacillati</taxon>
        <taxon>Bacillota</taxon>
        <taxon>Negativicutes</taxon>
        <taxon>Selenomonadales</taxon>
        <taxon>Selenomonadaceae</taxon>
        <taxon>Selenomonas</taxon>
    </lineage>
</organism>
<proteinExistence type="predicted"/>
<dbReference type="RefSeq" id="WP_006192221.1">
    <property type="nucleotide sequence ID" value="NC_015437.1"/>
</dbReference>
<evidence type="ECO:0000313" key="4">
    <source>
        <dbReference type="Proteomes" id="UP000003505"/>
    </source>
</evidence>
<evidence type="ECO:0000313" key="2">
    <source>
        <dbReference type="EMBL" id="AEC00202.1"/>
    </source>
</evidence>